<dbReference type="Pfam" id="PF02611">
    <property type="entry name" value="CDH"/>
    <property type="match status" value="1"/>
</dbReference>
<dbReference type="GO" id="GO:0008715">
    <property type="term" value="F:CDP-diacylglycerol diphosphatase activity"/>
    <property type="evidence" value="ECO:0007669"/>
    <property type="project" value="UniProtKB-EC"/>
</dbReference>
<name>A0A3N4VXT8_9PAST</name>
<evidence type="ECO:0000256" key="3">
    <source>
        <dbReference type="ARBA" id="ARBA00004927"/>
    </source>
</evidence>
<dbReference type="GO" id="GO:0046342">
    <property type="term" value="P:CDP-diacylglycerol catabolic process"/>
    <property type="evidence" value="ECO:0007669"/>
    <property type="project" value="UniProtKB-UniPathway"/>
</dbReference>
<keyword evidence="20" id="KW-1185">Reference proteome</keyword>
<evidence type="ECO:0000256" key="15">
    <source>
        <dbReference type="ARBA" id="ARBA00023209"/>
    </source>
</evidence>
<gene>
    <name evidence="19" type="ORF">EDC46_0556</name>
</gene>
<evidence type="ECO:0000256" key="18">
    <source>
        <dbReference type="ARBA" id="ARBA00032892"/>
    </source>
</evidence>
<comment type="caution">
    <text evidence="19">The sequence shown here is derived from an EMBL/GenBank/DDBJ whole genome shotgun (WGS) entry which is preliminary data.</text>
</comment>
<comment type="pathway">
    <text evidence="3">Phospholipid metabolism; CDP-diacylglycerol degradation; phosphatidate from CDP-diacylglycerol: step 1/1.</text>
</comment>
<proteinExistence type="inferred from homology"/>
<evidence type="ECO:0000256" key="5">
    <source>
        <dbReference type="ARBA" id="ARBA00006435"/>
    </source>
</evidence>
<comment type="similarity">
    <text evidence="5">Belongs to the Cdh family.</text>
</comment>
<evidence type="ECO:0000256" key="1">
    <source>
        <dbReference type="ARBA" id="ARBA00001007"/>
    </source>
</evidence>
<accession>A0A3N4VXT8</accession>
<keyword evidence="16" id="KW-1208">Phospholipid metabolism</keyword>
<evidence type="ECO:0000256" key="9">
    <source>
        <dbReference type="ARBA" id="ARBA00022516"/>
    </source>
</evidence>
<evidence type="ECO:0000313" key="19">
    <source>
        <dbReference type="EMBL" id="RPE86163.1"/>
    </source>
</evidence>
<comment type="catalytic activity">
    <reaction evidence="1">
        <text>a CDP-1,2-diacyl-sn-glycerol + H2O = a 1,2-diacyl-sn-glycero-3-phosphate + CMP + 2 H(+)</text>
        <dbReference type="Rhea" id="RHEA:15221"/>
        <dbReference type="ChEBI" id="CHEBI:15377"/>
        <dbReference type="ChEBI" id="CHEBI:15378"/>
        <dbReference type="ChEBI" id="CHEBI:58332"/>
        <dbReference type="ChEBI" id="CHEBI:58608"/>
        <dbReference type="ChEBI" id="CHEBI:60377"/>
        <dbReference type="EC" id="3.6.1.26"/>
    </reaction>
</comment>
<dbReference type="PIRSF" id="PIRSF001273">
    <property type="entry name" value="CDH"/>
    <property type="match status" value="1"/>
</dbReference>
<evidence type="ECO:0000256" key="12">
    <source>
        <dbReference type="ARBA" id="ARBA00022989"/>
    </source>
</evidence>
<comment type="subcellular location">
    <subcellularLocation>
        <location evidence="2">Cell membrane</location>
        <topology evidence="2">Single-pass membrane protein</topology>
    </subcellularLocation>
</comment>
<evidence type="ECO:0000256" key="7">
    <source>
        <dbReference type="ARBA" id="ARBA00019608"/>
    </source>
</evidence>
<dbReference type="OrthoDB" id="481399at2"/>
<keyword evidence="8" id="KW-1003">Cell membrane</keyword>
<dbReference type="Proteomes" id="UP000281691">
    <property type="component" value="Unassembled WGS sequence"/>
</dbReference>
<sequence>MKKMYRRLFGMGLLCLGVAGCSSSNPDVLRHIVMDKCVPNSMNTNSPKPCAEVNTEKGYVVLKDLNGPLQYLIMPTAKLDGMESPELLNKTTTNFLWKAWQSRHFMSEKLGKPIPENVVSLTINSAYARTQNHLHIHLSCTASDVQTTLLQQEKQIGTQWKELSTKLKGEYYMARRITAKEFEQKSPFLWLTDIPNASGEMGKYSVAVTPASNGDFILLATKHQWLPFNKAASEDLQDHSCKLLGL</sequence>
<evidence type="ECO:0000256" key="14">
    <source>
        <dbReference type="ARBA" id="ARBA00023136"/>
    </source>
</evidence>
<dbReference type="EC" id="3.6.1.26" evidence="6"/>
<organism evidence="19 20">
    <name type="scientific">Vespertiliibacter pulmonis</name>
    <dbReference type="NCBI Taxonomy" id="1443036"/>
    <lineage>
        <taxon>Bacteria</taxon>
        <taxon>Pseudomonadati</taxon>
        <taxon>Pseudomonadota</taxon>
        <taxon>Gammaproteobacteria</taxon>
        <taxon>Pasteurellales</taxon>
        <taxon>Pasteurellaceae</taxon>
        <taxon>Vespertiliibacter</taxon>
    </lineage>
</organism>
<dbReference type="EMBL" id="RKQP01000001">
    <property type="protein sequence ID" value="RPE86163.1"/>
    <property type="molecule type" value="Genomic_DNA"/>
</dbReference>
<dbReference type="SUPFAM" id="SSF54197">
    <property type="entry name" value="HIT-like"/>
    <property type="match status" value="1"/>
</dbReference>
<evidence type="ECO:0000256" key="2">
    <source>
        <dbReference type="ARBA" id="ARBA00004162"/>
    </source>
</evidence>
<evidence type="ECO:0000256" key="13">
    <source>
        <dbReference type="ARBA" id="ARBA00023098"/>
    </source>
</evidence>
<evidence type="ECO:0000313" key="20">
    <source>
        <dbReference type="Proteomes" id="UP000281691"/>
    </source>
</evidence>
<evidence type="ECO:0000256" key="11">
    <source>
        <dbReference type="ARBA" id="ARBA00022801"/>
    </source>
</evidence>
<keyword evidence="13" id="KW-0443">Lipid metabolism</keyword>
<dbReference type="GO" id="GO:0005886">
    <property type="term" value="C:plasma membrane"/>
    <property type="evidence" value="ECO:0007669"/>
    <property type="project" value="UniProtKB-SubCell"/>
</dbReference>
<evidence type="ECO:0000256" key="8">
    <source>
        <dbReference type="ARBA" id="ARBA00022475"/>
    </source>
</evidence>
<keyword evidence="12" id="KW-1133">Transmembrane helix</keyword>
<dbReference type="AlphaFoldDB" id="A0A3N4VXT8"/>
<keyword evidence="14" id="KW-0472">Membrane</keyword>
<keyword evidence="10" id="KW-0812">Transmembrane</keyword>
<keyword evidence="15" id="KW-0594">Phospholipid biosynthesis</keyword>
<dbReference type="GO" id="GO:0008654">
    <property type="term" value="P:phospholipid biosynthetic process"/>
    <property type="evidence" value="ECO:0007669"/>
    <property type="project" value="UniProtKB-KW"/>
</dbReference>
<comment type="pathway">
    <text evidence="4">Lipid metabolism.</text>
</comment>
<protein>
    <recommendedName>
        <fullName evidence="7">CDP-diacylglycerol pyrophosphatase</fullName>
        <ecNumber evidence="6">3.6.1.26</ecNumber>
    </recommendedName>
    <alternativeName>
        <fullName evidence="17">CDP-diacylglycerol phosphatidylhydrolase</fullName>
    </alternativeName>
    <alternativeName>
        <fullName evidence="18">CDP-diglyceride hydrolase</fullName>
    </alternativeName>
</protein>
<keyword evidence="11" id="KW-0378">Hydrolase</keyword>
<evidence type="ECO:0000256" key="6">
    <source>
        <dbReference type="ARBA" id="ARBA00012375"/>
    </source>
</evidence>
<dbReference type="UniPathway" id="UPA00609">
    <property type="reaction ID" value="UER00664"/>
</dbReference>
<dbReference type="RefSeq" id="WP_124210710.1">
    <property type="nucleotide sequence ID" value="NZ_CP016615.1"/>
</dbReference>
<evidence type="ECO:0000256" key="4">
    <source>
        <dbReference type="ARBA" id="ARBA00005189"/>
    </source>
</evidence>
<evidence type="ECO:0000256" key="16">
    <source>
        <dbReference type="ARBA" id="ARBA00023264"/>
    </source>
</evidence>
<evidence type="ECO:0000256" key="10">
    <source>
        <dbReference type="ARBA" id="ARBA00022692"/>
    </source>
</evidence>
<dbReference type="InterPro" id="IPR036265">
    <property type="entry name" value="HIT-like_sf"/>
</dbReference>
<dbReference type="InterPro" id="IPR003763">
    <property type="entry name" value="CDP-diacylglyc_Pase"/>
</dbReference>
<keyword evidence="9" id="KW-0444">Lipid biosynthesis</keyword>
<dbReference type="NCBIfam" id="NF003986">
    <property type="entry name" value="PRK05471.1-5"/>
    <property type="match status" value="1"/>
</dbReference>
<dbReference type="PROSITE" id="PS51257">
    <property type="entry name" value="PROKAR_LIPOPROTEIN"/>
    <property type="match status" value="1"/>
</dbReference>
<evidence type="ECO:0000256" key="17">
    <source>
        <dbReference type="ARBA" id="ARBA00032888"/>
    </source>
</evidence>
<reference evidence="19 20" key="1">
    <citation type="submission" date="2018-11" db="EMBL/GenBank/DDBJ databases">
        <title>Genomic Encyclopedia of Type Strains, Phase IV (KMG-IV): sequencing the most valuable type-strain genomes for metagenomic binning, comparative biology and taxonomic classification.</title>
        <authorList>
            <person name="Goeker M."/>
        </authorList>
    </citation>
    <scope>NUCLEOTIDE SEQUENCE [LARGE SCALE GENOMIC DNA]</scope>
    <source>
        <strain evidence="19 20">DSM 27238</strain>
    </source>
</reference>
<dbReference type="Gene3D" id="3.30.428.30">
    <property type="entry name" value="HIT family - CDH-like"/>
    <property type="match status" value="1"/>
</dbReference>